<dbReference type="EMBL" id="LUGG01000009">
    <property type="protein sequence ID" value="OBZ72240.1"/>
    <property type="molecule type" value="Genomic_DNA"/>
</dbReference>
<dbReference type="PRINTS" id="PR00081">
    <property type="entry name" value="GDHRDH"/>
</dbReference>
<dbReference type="AlphaFoldDB" id="A0A1C7M5P7"/>
<keyword evidence="3" id="KW-0812">Transmembrane</keyword>
<dbReference type="InterPro" id="IPR036291">
    <property type="entry name" value="NAD(P)-bd_dom_sf"/>
</dbReference>
<dbReference type="Proteomes" id="UP000092993">
    <property type="component" value="Unassembled WGS sequence"/>
</dbReference>
<dbReference type="InterPro" id="IPR002347">
    <property type="entry name" value="SDR_fam"/>
</dbReference>
<dbReference type="GO" id="GO:0005783">
    <property type="term" value="C:endoplasmic reticulum"/>
    <property type="evidence" value="ECO:0007669"/>
    <property type="project" value="TreeGrafter"/>
</dbReference>
<proteinExistence type="predicted"/>
<dbReference type="SUPFAM" id="SSF51735">
    <property type="entry name" value="NAD(P)-binding Rossmann-fold domains"/>
    <property type="match status" value="1"/>
</dbReference>
<evidence type="ECO:0000256" key="3">
    <source>
        <dbReference type="SAM" id="Phobius"/>
    </source>
</evidence>
<keyword evidence="2" id="KW-0560">Oxidoreductase</keyword>
<keyword evidence="3" id="KW-1133">Transmembrane helix</keyword>
<dbReference type="Gene3D" id="3.40.50.720">
    <property type="entry name" value="NAD(P)-binding Rossmann-like Domain"/>
    <property type="match status" value="1"/>
</dbReference>
<dbReference type="PANTHER" id="PTHR43086">
    <property type="entry name" value="VERY-LONG-CHAIN 3-OXOOACYL-COA REDUCTASE"/>
    <property type="match status" value="1"/>
</dbReference>
<feature type="transmembrane region" description="Helical" evidence="3">
    <location>
        <begin position="7"/>
        <end position="31"/>
    </location>
</feature>
<keyword evidence="1" id="KW-0521">NADP</keyword>
<evidence type="ECO:0000256" key="2">
    <source>
        <dbReference type="ARBA" id="ARBA00023002"/>
    </source>
</evidence>
<dbReference type="Pfam" id="PF00106">
    <property type="entry name" value="adh_short"/>
    <property type="match status" value="1"/>
</dbReference>
<dbReference type="OMA" id="WLYFLRP"/>
<comment type="caution">
    <text evidence="4">The sequence shown here is derived from an EMBL/GenBank/DDBJ whole genome shotgun (WGS) entry which is preliminary data.</text>
</comment>
<protein>
    <submittedName>
        <fullName evidence="4">Very-long-chain 3-oxoacyl-CoA reductase</fullName>
    </submittedName>
</protein>
<dbReference type="PANTHER" id="PTHR43086:SF2">
    <property type="entry name" value="HYDROXYSTEROID DEHYDROGENASE-LIKE PROTEIN 1"/>
    <property type="match status" value="1"/>
</dbReference>
<accession>A0A1C7M5P7</accession>
<keyword evidence="5" id="KW-1185">Reference proteome</keyword>
<evidence type="ECO:0000313" key="5">
    <source>
        <dbReference type="Proteomes" id="UP000092993"/>
    </source>
</evidence>
<name>A0A1C7M5P7_GRIFR</name>
<evidence type="ECO:0000256" key="1">
    <source>
        <dbReference type="ARBA" id="ARBA00022857"/>
    </source>
</evidence>
<sequence length="313" mass="34755">MASIVEVLAVIGVLLLIPNVYRFVSFIWLYFLRPSSIRSYLHGPAPYAIVTGATDGIGKAVAAELYDKAFNLILHGRNDEKMRKVINELRARGTHDTDIRYFLVDAAQPGHDFAQMMEPYKDLNITLVIHNVGGSYGLQPERIDERSEEHILSVVHWNAIFPLFLTRALLPRLRVSAKHGPVLVQFIGSIAGDISPPRLPIYAASKKFLEGLTRGLDNDERYFGTPTGVRFTYIAVGAVVSNSLRADVNLGRPTSETFAKTLVARSGCGKRRVAPYVVHAIMQWAMEAMGEEVVDRYSAEEMANLIAAEEKKA</sequence>
<dbReference type="STRING" id="5627.A0A1C7M5P7"/>
<organism evidence="4 5">
    <name type="scientific">Grifola frondosa</name>
    <name type="common">Maitake</name>
    <name type="synonym">Polyporus frondosus</name>
    <dbReference type="NCBI Taxonomy" id="5627"/>
    <lineage>
        <taxon>Eukaryota</taxon>
        <taxon>Fungi</taxon>
        <taxon>Dikarya</taxon>
        <taxon>Basidiomycota</taxon>
        <taxon>Agaricomycotina</taxon>
        <taxon>Agaricomycetes</taxon>
        <taxon>Polyporales</taxon>
        <taxon>Grifolaceae</taxon>
        <taxon>Grifola</taxon>
    </lineage>
</organism>
<reference evidence="4 5" key="1">
    <citation type="submission" date="2016-03" db="EMBL/GenBank/DDBJ databases">
        <title>Whole genome sequencing of Grifola frondosa 9006-11.</title>
        <authorList>
            <person name="Min B."/>
            <person name="Park H."/>
            <person name="Kim J.-G."/>
            <person name="Cho H."/>
            <person name="Oh Y.-L."/>
            <person name="Kong W.-S."/>
            <person name="Choi I.-G."/>
        </authorList>
    </citation>
    <scope>NUCLEOTIDE SEQUENCE [LARGE SCALE GENOMIC DNA]</scope>
    <source>
        <strain evidence="4 5">9006-11</strain>
    </source>
</reference>
<dbReference type="GO" id="GO:0030497">
    <property type="term" value="P:fatty acid elongation"/>
    <property type="evidence" value="ECO:0007669"/>
    <property type="project" value="TreeGrafter"/>
</dbReference>
<evidence type="ECO:0000313" key="4">
    <source>
        <dbReference type="EMBL" id="OBZ72240.1"/>
    </source>
</evidence>
<gene>
    <name evidence="4" type="primary">SPAC4G9.15</name>
    <name evidence="4" type="ORF">A0H81_07440</name>
</gene>
<dbReference type="GO" id="GO:0016491">
    <property type="term" value="F:oxidoreductase activity"/>
    <property type="evidence" value="ECO:0007669"/>
    <property type="project" value="UniProtKB-KW"/>
</dbReference>
<keyword evidence="3" id="KW-0472">Membrane</keyword>
<dbReference type="OrthoDB" id="47007at2759"/>